<reference evidence="1" key="1">
    <citation type="journal article" date="2021" name="Environ. Microbiol.">
        <title>Cryptic niche differentiation of novel sediment ecotypes of Rugeria pomeroyi correlates with nitrate respiration.</title>
        <authorList>
            <person name="Lin X."/>
            <person name="McNichol J."/>
            <person name="Chu X."/>
            <person name="Qian Y."/>
            <person name="Luo H."/>
        </authorList>
    </citation>
    <scope>NUCLEOTIDE SEQUENCE</scope>
    <source>
        <strain evidence="1">SZCCDBB064</strain>
    </source>
</reference>
<organism evidence="1 2">
    <name type="scientific">Ruegeria pomeroyi</name>
    <dbReference type="NCBI Taxonomy" id="89184"/>
    <lineage>
        <taxon>Bacteria</taxon>
        <taxon>Pseudomonadati</taxon>
        <taxon>Pseudomonadota</taxon>
        <taxon>Alphaproteobacteria</taxon>
        <taxon>Rhodobacterales</taxon>
        <taxon>Roseobacteraceae</taxon>
        <taxon>Ruegeria</taxon>
    </lineage>
</organism>
<accession>A0A9Q3WP04</accession>
<name>A0A9Q3WP04_9RHOB</name>
<sequence>MRIRVAIILYIALLTGCADRSYTPITPDALKVGSPATVFAATTRMQQVDGSFGPDRSESLSLLELTVSIPPDRRPGRLDFGYGQANPEKQFILAGQTLFASPDAFRDRLRQDLSQQPVGNRELTLFVHGFNSTQTETAYRAAQLAHDIDMSGSLMVYSWPSKGHALGYAYDADSTVFARDGLEILLRSLGNERIDRISVVAHSMGSFLLMEALRQIEIASPGWSAQHLDGIILISPDLDLDVFRSQMRRIKTVPQPFVVMASEKDNVLNLSRRLRGKQSSERLGQISSAALIADLPVSVIDTSTFSDEAESGHFVAATSHTLLAMIAEARNMTDLFEAGNVPLERAFPGIVTYARDNLDVVMENNDR</sequence>
<comment type="caution">
    <text evidence="1">The sequence shown here is derived from an EMBL/GenBank/DDBJ whole genome shotgun (WGS) entry which is preliminary data.</text>
</comment>
<dbReference type="Pfam" id="PF05990">
    <property type="entry name" value="DUF900"/>
    <property type="match status" value="1"/>
</dbReference>
<dbReference type="PANTHER" id="PTHR36513">
    <property type="entry name" value="ABC TRANSMEMBRANE TYPE-1 DOMAIN-CONTAINING PROTEIN"/>
    <property type="match status" value="1"/>
</dbReference>
<gene>
    <name evidence="1" type="ORF">KBY27_16305</name>
</gene>
<dbReference type="InterPro" id="IPR014586">
    <property type="entry name" value="UCP033909"/>
</dbReference>
<dbReference type="RefSeq" id="WP_234220905.1">
    <property type="nucleotide sequence ID" value="NZ_JAGQAF010000010.1"/>
</dbReference>
<protein>
    <submittedName>
        <fullName evidence="1">Alpha/beta fold hydrolase</fullName>
    </submittedName>
</protein>
<keyword evidence="1" id="KW-0378">Hydrolase</keyword>
<proteinExistence type="predicted"/>
<dbReference type="EMBL" id="JAGQAF010000010">
    <property type="protein sequence ID" value="MCE8539018.1"/>
    <property type="molecule type" value="Genomic_DNA"/>
</dbReference>
<dbReference type="PROSITE" id="PS51257">
    <property type="entry name" value="PROKAR_LIPOPROTEIN"/>
    <property type="match status" value="1"/>
</dbReference>
<dbReference type="Proteomes" id="UP000813672">
    <property type="component" value="Unassembled WGS sequence"/>
</dbReference>
<dbReference type="SUPFAM" id="SSF53474">
    <property type="entry name" value="alpha/beta-Hydrolases"/>
    <property type="match status" value="1"/>
</dbReference>
<dbReference type="AlphaFoldDB" id="A0A9Q3WP04"/>
<dbReference type="PIRSF" id="PIRSF033909">
    <property type="entry name" value="UCP033909"/>
    <property type="match status" value="1"/>
</dbReference>
<dbReference type="Gene3D" id="3.40.50.1820">
    <property type="entry name" value="alpha/beta hydrolase"/>
    <property type="match status" value="1"/>
</dbReference>
<dbReference type="GO" id="GO:0016787">
    <property type="term" value="F:hydrolase activity"/>
    <property type="evidence" value="ECO:0007669"/>
    <property type="project" value="UniProtKB-KW"/>
</dbReference>
<dbReference type="InterPro" id="IPR029058">
    <property type="entry name" value="AB_hydrolase_fold"/>
</dbReference>
<evidence type="ECO:0000313" key="2">
    <source>
        <dbReference type="Proteomes" id="UP000813672"/>
    </source>
</evidence>
<dbReference type="PANTHER" id="PTHR36513:SF1">
    <property type="entry name" value="TRANSMEMBRANE PROTEIN"/>
    <property type="match status" value="1"/>
</dbReference>
<dbReference type="InterPro" id="IPR010297">
    <property type="entry name" value="DUF900_hydrolase"/>
</dbReference>
<evidence type="ECO:0000313" key="1">
    <source>
        <dbReference type="EMBL" id="MCE8539018.1"/>
    </source>
</evidence>